<dbReference type="Proteomes" id="UP000018888">
    <property type="component" value="Unassembled WGS sequence"/>
</dbReference>
<reference evidence="1 2" key="1">
    <citation type="journal article" date="2013" name="Proc. Natl. Acad. Sci. U.S.A.">
        <title>Genome of an arbuscular mycorrhizal fungus provides insight into the oldest plant symbiosis.</title>
        <authorList>
            <person name="Tisserant E."/>
            <person name="Malbreil M."/>
            <person name="Kuo A."/>
            <person name="Kohler A."/>
            <person name="Symeonidi A."/>
            <person name="Balestrini R."/>
            <person name="Charron P."/>
            <person name="Duensing N."/>
            <person name="Frei Dit Frey N."/>
            <person name="Gianinazzi-Pearson V."/>
            <person name="Gilbert L.B."/>
            <person name="Handa Y."/>
            <person name="Herr J.R."/>
            <person name="Hijri M."/>
            <person name="Koul R."/>
            <person name="Kawaguchi M."/>
            <person name="Krajinski F."/>
            <person name="Lammers P.J."/>
            <person name="Masclaux F.G."/>
            <person name="Murat C."/>
            <person name="Morin E."/>
            <person name="Ndikumana S."/>
            <person name="Pagni M."/>
            <person name="Petitpierre D."/>
            <person name="Requena N."/>
            <person name="Rosikiewicz P."/>
            <person name="Riley R."/>
            <person name="Saito K."/>
            <person name="San Clemente H."/>
            <person name="Shapiro H."/>
            <person name="van Tuinen D."/>
            <person name="Becard G."/>
            <person name="Bonfante P."/>
            <person name="Paszkowski U."/>
            <person name="Shachar-Hill Y.Y."/>
            <person name="Tuskan G.A."/>
            <person name="Young P.W."/>
            <person name="Sanders I.R."/>
            <person name="Henrissat B."/>
            <person name="Rensing S.A."/>
            <person name="Grigoriev I.V."/>
            <person name="Corradi N."/>
            <person name="Roux C."/>
            <person name="Martin F."/>
        </authorList>
    </citation>
    <scope>NUCLEOTIDE SEQUENCE [LARGE SCALE GENOMIC DNA]</scope>
    <source>
        <strain evidence="1 2">DAOM 197198</strain>
    </source>
</reference>
<feature type="non-terminal residue" evidence="1">
    <location>
        <position position="1"/>
    </location>
</feature>
<reference evidence="1 2" key="2">
    <citation type="journal article" date="2018" name="New Phytol.">
        <title>High intraspecific genome diversity in the model arbuscular mycorrhizal symbiont Rhizophagus irregularis.</title>
        <authorList>
            <person name="Chen E.C.H."/>
            <person name="Morin E."/>
            <person name="Beaudet D."/>
            <person name="Noel J."/>
            <person name="Yildirir G."/>
            <person name="Ndikumana S."/>
            <person name="Charron P."/>
            <person name="St-Onge C."/>
            <person name="Giorgi J."/>
            <person name="Kruger M."/>
            <person name="Marton T."/>
            <person name="Ropars J."/>
            <person name="Grigoriev I.V."/>
            <person name="Hainaut M."/>
            <person name="Henrissat B."/>
            <person name="Roux C."/>
            <person name="Martin F."/>
            <person name="Corradi N."/>
        </authorList>
    </citation>
    <scope>NUCLEOTIDE SEQUENCE [LARGE SCALE GENOMIC DNA]</scope>
    <source>
        <strain evidence="1 2">DAOM 197198</strain>
    </source>
</reference>
<accession>A0A2P4QRY5</accession>
<comment type="caution">
    <text evidence="1">The sequence shown here is derived from an EMBL/GenBank/DDBJ whole genome shotgun (WGS) entry which is preliminary data.</text>
</comment>
<proteinExistence type="predicted"/>
<keyword evidence="2" id="KW-1185">Reference proteome</keyword>
<organism evidence="1 2">
    <name type="scientific">Rhizophagus irregularis (strain DAOM 181602 / DAOM 197198 / MUCL 43194)</name>
    <name type="common">Arbuscular mycorrhizal fungus</name>
    <name type="synonym">Glomus intraradices</name>
    <dbReference type="NCBI Taxonomy" id="747089"/>
    <lineage>
        <taxon>Eukaryota</taxon>
        <taxon>Fungi</taxon>
        <taxon>Fungi incertae sedis</taxon>
        <taxon>Mucoromycota</taxon>
        <taxon>Glomeromycotina</taxon>
        <taxon>Glomeromycetes</taxon>
        <taxon>Glomerales</taxon>
        <taxon>Glomeraceae</taxon>
        <taxon>Rhizophagus</taxon>
    </lineage>
</organism>
<dbReference type="AlphaFoldDB" id="A0A2P4QRY5"/>
<dbReference type="EMBL" id="AUPC02000018">
    <property type="protein sequence ID" value="POG80411.1"/>
    <property type="molecule type" value="Genomic_DNA"/>
</dbReference>
<sequence>IILRSLHHITCRNITLLLMTFNPKITTHQLILLNRIILKSLNLVFPDLKLSLYLIL</sequence>
<protein>
    <submittedName>
        <fullName evidence="1">Uncharacterized protein</fullName>
    </submittedName>
</protein>
<gene>
    <name evidence="1" type="ORF">GLOIN_2v1518174</name>
</gene>
<name>A0A2P4QRY5_RHIID</name>
<evidence type="ECO:0000313" key="2">
    <source>
        <dbReference type="Proteomes" id="UP000018888"/>
    </source>
</evidence>
<evidence type="ECO:0000313" key="1">
    <source>
        <dbReference type="EMBL" id="POG80411.1"/>
    </source>
</evidence>